<organism evidence="7 8">
    <name type="scientific">Anisodus tanguticus</name>
    <dbReference type="NCBI Taxonomy" id="243964"/>
    <lineage>
        <taxon>Eukaryota</taxon>
        <taxon>Viridiplantae</taxon>
        <taxon>Streptophyta</taxon>
        <taxon>Embryophyta</taxon>
        <taxon>Tracheophyta</taxon>
        <taxon>Spermatophyta</taxon>
        <taxon>Magnoliopsida</taxon>
        <taxon>eudicotyledons</taxon>
        <taxon>Gunneridae</taxon>
        <taxon>Pentapetalae</taxon>
        <taxon>asterids</taxon>
        <taxon>lamiids</taxon>
        <taxon>Solanales</taxon>
        <taxon>Solanaceae</taxon>
        <taxon>Solanoideae</taxon>
        <taxon>Hyoscyameae</taxon>
        <taxon>Anisodus</taxon>
    </lineage>
</organism>
<evidence type="ECO:0000256" key="6">
    <source>
        <dbReference type="SAM" id="Phobius"/>
    </source>
</evidence>
<keyword evidence="3 6" id="KW-1133">Transmembrane helix</keyword>
<feature type="transmembrane region" description="Helical" evidence="6">
    <location>
        <begin position="48"/>
        <end position="67"/>
    </location>
</feature>
<feature type="region of interest" description="Disordered" evidence="5">
    <location>
        <begin position="1"/>
        <end position="30"/>
    </location>
</feature>
<dbReference type="InterPro" id="IPR023271">
    <property type="entry name" value="Aquaporin-like"/>
</dbReference>
<feature type="transmembrane region" description="Helical" evidence="6">
    <location>
        <begin position="74"/>
        <end position="93"/>
    </location>
</feature>
<gene>
    <name evidence="7" type="ORF">RND71_035612</name>
</gene>
<proteinExistence type="predicted"/>
<name>A0AAE1R584_9SOLA</name>
<keyword evidence="2 6" id="KW-0812">Transmembrane</keyword>
<dbReference type="InterPro" id="IPR000425">
    <property type="entry name" value="MIP"/>
</dbReference>
<reference evidence="7" key="1">
    <citation type="submission" date="2023-12" db="EMBL/GenBank/DDBJ databases">
        <title>Genome assembly of Anisodus tanguticus.</title>
        <authorList>
            <person name="Wang Y.-J."/>
        </authorList>
    </citation>
    <scope>NUCLEOTIDE SEQUENCE</scope>
    <source>
        <strain evidence="7">KB-2021</strain>
        <tissue evidence="7">Leaf</tissue>
    </source>
</reference>
<evidence type="ECO:0000256" key="4">
    <source>
        <dbReference type="ARBA" id="ARBA00023136"/>
    </source>
</evidence>
<dbReference type="EMBL" id="JAVYJV010000019">
    <property type="protein sequence ID" value="KAK4345436.1"/>
    <property type="molecule type" value="Genomic_DNA"/>
</dbReference>
<keyword evidence="4 6" id="KW-0472">Membrane</keyword>
<evidence type="ECO:0000256" key="3">
    <source>
        <dbReference type="ARBA" id="ARBA00022989"/>
    </source>
</evidence>
<sequence>MASNNVLGDEESQLSGGTNRVQPYSSTPKKNIDDEARSKLLSQCLKGLAFMTSFLWILGAIFGALALKAMVSSTIAQTFSLGGCIITVIAPGRNGPVTVGLEMAQALWLEIFCTFGFLFASTWMAYDHRQDKALGHVTVLFIVGLVLGHLVFISTTVTAKKGYAGAGMNPTSCFGAALVRGGHLWDGHWVFWVGPTIACLAFYMYTKIIPPKHFQANYGYKHDFLGVVKALSG</sequence>
<dbReference type="Gene3D" id="1.20.1080.10">
    <property type="entry name" value="Glycerol uptake facilitator protein"/>
    <property type="match status" value="1"/>
</dbReference>
<evidence type="ECO:0000313" key="8">
    <source>
        <dbReference type="Proteomes" id="UP001291623"/>
    </source>
</evidence>
<dbReference type="GO" id="GO:0016020">
    <property type="term" value="C:membrane"/>
    <property type="evidence" value="ECO:0007669"/>
    <property type="project" value="UniProtKB-SubCell"/>
</dbReference>
<feature type="transmembrane region" description="Helical" evidence="6">
    <location>
        <begin position="133"/>
        <end position="153"/>
    </location>
</feature>
<comment type="subcellular location">
    <subcellularLocation>
        <location evidence="1">Membrane</location>
        <topology evidence="1">Multi-pass membrane protein</topology>
    </subcellularLocation>
</comment>
<evidence type="ECO:0000256" key="2">
    <source>
        <dbReference type="ARBA" id="ARBA00022692"/>
    </source>
</evidence>
<dbReference type="PANTHER" id="PTHR47002:SF2">
    <property type="entry name" value="AQUAPORIN AQPAE.A-LIKE"/>
    <property type="match status" value="1"/>
</dbReference>
<accession>A0AAE1R584</accession>
<evidence type="ECO:0000313" key="7">
    <source>
        <dbReference type="EMBL" id="KAK4345436.1"/>
    </source>
</evidence>
<evidence type="ECO:0000256" key="5">
    <source>
        <dbReference type="SAM" id="MobiDB-lite"/>
    </source>
</evidence>
<dbReference type="AlphaFoldDB" id="A0AAE1R584"/>
<keyword evidence="8" id="KW-1185">Reference proteome</keyword>
<comment type="caution">
    <text evidence="7">The sequence shown here is derived from an EMBL/GenBank/DDBJ whole genome shotgun (WGS) entry which is preliminary data.</text>
</comment>
<evidence type="ECO:0000256" key="1">
    <source>
        <dbReference type="ARBA" id="ARBA00004141"/>
    </source>
</evidence>
<dbReference type="PANTHER" id="PTHR47002">
    <property type="entry name" value="AQUAPORIN-LIKE"/>
    <property type="match status" value="1"/>
</dbReference>
<feature type="compositionally biased region" description="Polar residues" evidence="5">
    <location>
        <begin position="13"/>
        <end position="29"/>
    </location>
</feature>
<dbReference type="Proteomes" id="UP001291623">
    <property type="component" value="Unassembled WGS sequence"/>
</dbReference>
<protein>
    <submittedName>
        <fullName evidence="7">Uncharacterized protein</fullName>
    </submittedName>
</protein>
<dbReference type="GO" id="GO:0015267">
    <property type="term" value="F:channel activity"/>
    <property type="evidence" value="ECO:0007669"/>
    <property type="project" value="InterPro"/>
</dbReference>
<dbReference type="SUPFAM" id="SSF81338">
    <property type="entry name" value="Aquaporin-like"/>
    <property type="match status" value="1"/>
</dbReference>
<dbReference type="Pfam" id="PF00230">
    <property type="entry name" value="MIP"/>
    <property type="match status" value="1"/>
</dbReference>
<feature type="transmembrane region" description="Helical" evidence="6">
    <location>
        <begin position="105"/>
        <end position="126"/>
    </location>
</feature>
<feature type="transmembrane region" description="Helical" evidence="6">
    <location>
        <begin position="189"/>
        <end position="206"/>
    </location>
</feature>